<comment type="caution">
    <text evidence="3">The sequence shown here is derived from an EMBL/GenBank/DDBJ whole genome shotgun (WGS) entry which is preliminary data.</text>
</comment>
<dbReference type="SUPFAM" id="SSF54236">
    <property type="entry name" value="Ubiquitin-like"/>
    <property type="match status" value="1"/>
</dbReference>
<sequence>MKITISLSLPGGEREVFPLEIDSSATVSNVINQVRRSYHNTPYQSYILKLNGQNLNSTDKIISLDIDANSVFIMDYDAPGSHPPVRKQLRIPRRTDIDTDMKEPTDIQQRIETLRSLFPTGKAPDDETIKTALENSYWNLDRAVDYLLPTIDKTEDPLTQEDKDNIVKLKEINGSSAEEVIQIYFACDKKMELAQKLLAELA</sequence>
<dbReference type="Gene3D" id="1.10.8.10">
    <property type="entry name" value="DNA helicase RuvA subunit, C-terminal domain"/>
    <property type="match status" value="1"/>
</dbReference>
<dbReference type="InterPro" id="IPR029071">
    <property type="entry name" value="Ubiquitin-like_domsf"/>
</dbReference>
<evidence type="ECO:0000259" key="1">
    <source>
        <dbReference type="PROSITE" id="PS50030"/>
    </source>
</evidence>
<evidence type="ECO:0000313" key="3">
    <source>
        <dbReference type="EMBL" id="KAK8866690.1"/>
    </source>
</evidence>
<dbReference type="InterPro" id="IPR000626">
    <property type="entry name" value="Ubiquitin-like_dom"/>
</dbReference>
<feature type="domain" description="UBA" evidence="1">
    <location>
        <begin position="106"/>
        <end position="150"/>
    </location>
</feature>
<evidence type="ECO:0000313" key="4">
    <source>
        <dbReference type="Proteomes" id="UP001470230"/>
    </source>
</evidence>
<evidence type="ECO:0000259" key="2">
    <source>
        <dbReference type="PROSITE" id="PS50053"/>
    </source>
</evidence>
<keyword evidence="4" id="KW-1185">Reference proteome</keyword>
<gene>
    <name evidence="3" type="ORF">M9Y10_009657</name>
</gene>
<feature type="domain" description="Ubiquitin-like" evidence="2">
    <location>
        <begin position="3"/>
        <end position="81"/>
    </location>
</feature>
<dbReference type="PROSITE" id="PS50030">
    <property type="entry name" value="UBA"/>
    <property type="match status" value="1"/>
</dbReference>
<dbReference type="EMBL" id="JAPFFF010000015">
    <property type="protein sequence ID" value="KAK8866690.1"/>
    <property type="molecule type" value="Genomic_DNA"/>
</dbReference>
<organism evidence="3 4">
    <name type="scientific">Tritrichomonas musculus</name>
    <dbReference type="NCBI Taxonomy" id="1915356"/>
    <lineage>
        <taxon>Eukaryota</taxon>
        <taxon>Metamonada</taxon>
        <taxon>Parabasalia</taxon>
        <taxon>Tritrichomonadida</taxon>
        <taxon>Tritrichomonadidae</taxon>
        <taxon>Tritrichomonas</taxon>
    </lineage>
</organism>
<accession>A0ABR2INY4</accession>
<dbReference type="InterPro" id="IPR009060">
    <property type="entry name" value="UBA-like_sf"/>
</dbReference>
<dbReference type="PROSITE" id="PS50053">
    <property type="entry name" value="UBIQUITIN_2"/>
    <property type="match status" value="1"/>
</dbReference>
<proteinExistence type="predicted"/>
<dbReference type="SUPFAM" id="SSF46934">
    <property type="entry name" value="UBA-like"/>
    <property type="match status" value="1"/>
</dbReference>
<protein>
    <recommendedName>
        <fullName evidence="5">Ubiquitin-like domain-containing protein</fullName>
    </recommendedName>
</protein>
<dbReference type="InterPro" id="IPR015940">
    <property type="entry name" value="UBA"/>
</dbReference>
<dbReference type="Proteomes" id="UP001470230">
    <property type="component" value="Unassembled WGS sequence"/>
</dbReference>
<name>A0ABR2INY4_9EUKA</name>
<evidence type="ECO:0008006" key="5">
    <source>
        <dbReference type="Google" id="ProtNLM"/>
    </source>
</evidence>
<reference evidence="3 4" key="1">
    <citation type="submission" date="2024-04" db="EMBL/GenBank/DDBJ databases">
        <title>Tritrichomonas musculus Genome.</title>
        <authorList>
            <person name="Alves-Ferreira E."/>
            <person name="Grigg M."/>
            <person name="Lorenzi H."/>
            <person name="Galac M."/>
        </authorList>
    </citation>
    <scope>NUCLEOTIDE SEQUENCE [LARGE SCALE GENOMIC DNA]</scope>
    <source>
        <strain evidence="3 4">EAF2021</strain>
    </source>
</reference>